<dbReference type="Proteomes" id="UP000517916">
    <property type="component" value="Unassembled WGS sequence"/>
</dbReference>
<keyword evidence="4" id="KW-1185">Reference proteome</keyword>
<dbReference type="RefSeq" id="WP_182835929.1">
    <property type="nucleotide sequence ID" value="NZ_BAAABQ010000010.1"/>
</dbReference>
<dbReference type="PANTHER" id="PTHR35176:SF4">
    <property type="entry name" value="PYRIDOXAMINE 5'-PHOSPHATE OXIDASE-RELATED FMN-BINDING"/>
    <property type="match status" value="1"/>
</dbReference>
<proteinExistence type="predicted"/>
<comment type="caution">
    <text evidence="3">The sequence shown here is derived from an EMBL/GenBank/DDBJ whole genome shotgun (WGS) entry which is preliminary data.</text>
</comment>
<name>A0ABR6B7Q0_9PSEU</name>
<dbReference type="PANTHER" id="PTHR35176">
    <property type="entry name" value="HEME OXYGENASE HI_0854-RELATED"/>
    <property type="match status" value="1"/>
</dbReference>
<sequence>MTSTDPRTQQDLRYGDPAAPPTDWAVARRALAEAELYWLSTVRPDGRPHVTPLVAVLLDGALHLCTGSHERKARNLAQNREVVLTTGSNSWASGLDLVVEGTAEQVTDNARLRRIADAYEQKYGSDWRFEVGDGAFRSSGESEALVFAVPLRTVFGFGKDPHSQTRWRF</sequence>
<dbReference type="InterPro" id="IPR052019">
    <property type="entry name" value="F420H2_bilvrd_red/Heme_oxyg"/>
</dbReference>
<organism evidence="3 4">
    <name type="scientific">Kutzneria viridogrisea</name>
    <dbReference type="NCBI Taxonomy" id="47990"/>
    <lineage>
        <taxon>Bacteria</taxon>
        <taxon>Bacillati</taxon>
        <taxon>Actinomycetota</taxon>
        <taxon>Actinomycetes</taxon>
        <taxon>Pseudonocardiales</taxon>
        <taxon>Pseudonocardiaceae</taxon>
        <taxon>Kutzneria</taxon>
    </lineage>
</organism>
<evidence type="ECO:0000256" key="1">
    <source>
        <dbReference type="ARBA" id="ARBA00023002"/>
    </source>
</evidence>
<feature type="domain" description="Pyridoxamine 5'-phosphate oxidase N-terminal" evidence="2">
    <location>
        <begin position="27"/>
        <end position="127"/>
    </location>
</feature>
<accession>A0ABR6B7Q0</accession>
<dbReference type="InterPro" id="IPR012349">
    <property type="entry name" value="Split_barrel_FMN-bd"/>
</dbReference>
<dbReference type="EMBL" id="JACJID010000001">
    <property type="protein sequence ID" value="MBA8922900.1"/>
    <property type="molecule type" value="Genomic_DNA"/>
</dbReference>
<reference evidence="3 4" key="1">
    <citation type="submission" date="2020-08" db="EMBL/GenBank/DDBJ databases">
        <title>Genomic Encyclopedia of Archaeal and Bacterial Type Strains, Phase II (KMG-II): from individual species to whole genera.</title>
        <authorList>
            <person name="Goeker M."/>
        </authorList>
    </citation>
    <scope>NUCLEOTIDE SEQUENCE [LARGE SCALE GENOMIC DNA]</scope>
    <source>
        <strain evidence="3 4">DSM 43850</strain>
    </source>
</reference>
<dbReference type="Pfam" id="PF01243">
    <property type="entry name" value="PNPOx_N"/>
    <property type="match status" value="1"/>
</dbReference>
<evidence type="ECO:0000313" key="4">
    <source>
        <dbReference type="Proteomes" id="UP000517916"/>
    </source>
</evidence>
<dbReference type="Gene3D" id="2.30.110.10">
    <property type="entry name" value="Electron Transport, Fmn-binding Protein, Chain A"/>
    <property type="match status" value="1"/>
</dbReference>
<protein>
    <recommendedName>
        <fullName evidence="2">Pyridoxamine 5'-phosphate oxidase N-terminal domain-containing protein</fullName>
    </recommendedName>
</protein>
<evidence type="ECO:0000259" key="2">
    <source>
        <dbReference type="Pfam" id="PF01243"/>
    </source>
</evidence>
<keyword evidence="1" id="KW-0560">Oxidoreductase</keyword>
<dbReference type="InterPro" id="IPR011576">
    <property type="entry name" value="Pyridox_Oxase_N"/>
</dbReference>
<gene>
    <name evidence="3" type="ORF">BC739_000097</name>
</gene>
<dbReference type="SUPFAM" id="SSF50475">
    <property type="entry name" value="FMN-binding split barrel"/>
    <property type="match status" value="1"/>
</dbReference>
<evidence type="ECO:0000313" key="3">
    <source>
        <dbReference type="EMBL" id="MBA8922900.1"/>
    </source>
</evidence>